<dbReference type="EMBL" id="APHI01000002">
    <property type="protein sequence ID" value="EOA62478.1"/>
    <property type="molecule type" value="Genomic_DNA"/>
</dbReference>
<organism evidence="2 5">
    <name type="scientific">Anaplasma phagocytophilum str. CRT38</name>
    <dbReference type="NCBI Taxonomy" id="1269275"/>
    <lineage>
        <taxon>Bacteria</taxon>
        <taxon>Pseudomonadati</taxon>
        <taxon>Pseudomonadota</taxon>
        <taxon>Alphaproteobacteria</taxon>
        <taxon>Rickettsiales</taxon>
        <taxon>Anaplasmataceae</taxon>
        <taxon>Anaplasma</taxon>
        <taxon>phagocytophilum group</taxon>
    </lineage>
</organism>
<protein>
    <submittedName>
        <fullName evidence="2">MSP2 family outer membrane protein</fullName>
    </submittedName>
</protein>
<dbReference type="InterPro" id="IPR011250">
    <property type="entry name" value="OMP/PagP_B-barrel"/>
</dbReference>
<dbReference type="EMBL" id="APHI01000002">
    <property type="protein sequence ID" value="EOA62445.1"/>
    <property type="molecule type" value="Genomic_DNA"/>
</dbReference>
<evidence type="ECO:0000313" key="5">
    <source>
        <dbReference type="Proteomes" id="UP000053165"/>
    </source>
</evidence>
<evidence type="ECO:0000313" key="2">
    <source>
        <dbReference type="EMBL" id="EOA62411.1"/>
    </source>
</evidence>
<accession>S6G5T3</accession>
<dbReference type="Gene3D" id="2.40.160.20">
    <property type="match status" value="1"/>
</dbReference>
<dbReference type="Pfam" id="PF01617">
    <property type="entry name" value="Surface_Ag_2"/>
    <property type="match status" value="1"/>
</dbReference>
<dbReference type="Proteomes" id="UP000053165">
    <property type="component" value="Unassembled WGS sequence"/>
</dbReference>
<dbReference type="InterPro" id="IPR002566">
    <property type="entry name" value="Msp4_OMP-like"/>
</dbReference>
<name>S6G5T3_ANAPH</name>
<gene>
    <name evidence="2" type="ORF">CRT38_04067</name>
    <name evidence="3" type="ORF">CRT38_04237</name>
    <name evidence="4" type="ORF">CRT38_04402</name>
</gene>
<proteinExistence type="predicted"/>
<reference evidence="2 5" key="1">
    <citation type="submission" date="2013-03" db="EMBL/GenBank/DDBJ databases">
        <title>Genome sequence of Anaplasma phagocytophilum strain CRT38.</title>
        <authorList>
            <person name="Felsheim R.F."/>
            <person name="Kurtti T.J."/>
            <person name="Munderloh U.G."/>
        </authorList>
    </citation>
    <scope>NUCLEOTIDE SEQUENCE [LARGE SCALE GENOMIC DNA]</scope>
    <source>
        <strain evidence="2 5">CRT38</strain>
    </source>
</reference>
<evidence type="ECO:0000313" key="4">
    <source>
        <dbReference type="EMBL" id="EOA62478.1"/>
    </source>
</evidence>
<evidence type="ECO:0000313" key="3">
    <source>
        <dbReference type="EMBL" id="EOA62445.1"/>
    </source>
</evidence>
<evidence type="ECO:0000259" key="1">
    <source>
        <dbReference type="Pfam" id="PF01617"/>
    </source>
</evidence>
<sequence>MFVGSNDMKHVVCKNCVGYVKCFTVRCAYQRVLYMVSAILLMLIMGEDAQAVGDRAVKPKKFYAALDYTPAFSKVRDFYISGDKRSVFVMPYPKIKGQDVKAQGGGVDWSSPNPNVEFESNALMSWEGSLGYKIKGGRIEVEVGHEKFRARVSHDSGGEIHDAAVYVFMPPRALPYFVLSDPTERLASELASVKEEEILAFATGLAARRPDIDRKVCYRAAFGRDNESISSSVNAACRNSKNGRDVGGLYAFLKRAIGEYSMWTDLGDREMGRGGRILNVKDMVGYVKELTTEDKEALAGILAMTMGYGRVVEISSIAATSVILNACYDRYVRMMQGVSWYACLGVGSNFVEVVDKHITHKFAYRLKAGLSYQILSGVSAFVGGFYHHVIGDGIYDELPVRRIGKDFRKADRNQYEAVANFDMSYMGTEFGIRWAF</sequence>
<feature type="domain" description="Msp4/OMP-like" evidence="1">
    <location>
        <begin position="60"/>
        <end position="436"/>
    </location>
</feature>
<comment type="caution">
    <text evidence="2">The sequence shown here is derived from an EMBL/GenBank/DDBJ whole genome shotgun (WGS) entry which is preliminary data.</text>
</comment>
<dbReference type="PATRIC" id="fig|1269275.4.peg.1018"/>
<dbReference type="AlphaFoldDB" id="S6G5T3"/>
<dbReference type="EMBL" id="APHI01000002">
    <property type="protein sequence ID" value="EOA62411.1"/>
    <property type="molecule type" value="Genomic_DNA"/>
</dbReference>
<dbReference type="SUPFAM" id="SSF56925">
    <property type="entry name" value="OMPA-like"/>
    <property type="match status" value="1"/>
</dbReference>